<dbReference type="SUPFAM" id="SSF47954">
    <property type="entry name" value="Cyclin-like"/>
    <property type="match status" value="1"/>
</dbReference>
<keyword evidence="3" id="KW-0131">Cell cycle</keyword>
<dbReference type="Pfam" id="PF08613">
    <property type="entry name" value="Cyclin"/>
    <property type="match status" value="1"/>
</dbReference>
<organism evidence="4 5">
    <name type="scientific">Triticum turgidum subsp. durum</name>
    <name type="common">Durum wheat</name>
    <name type="synonym">Triticum durum</name>
    <dbReference type="NCBI Taxonomy" id="4567"/>
    <lineage>
        <taxon>Eukaryota</taxon>
        <taxon>Viridiplantae</taxon>
        <taxon>Streptophyta</taxon>
        <taxon>Embryophyta</taxon>
        <taxon>Tracheophyta</taxon>
        <taxon>Spermatophyta</taxon>
        <taxon>Magnoliopsida</taxon>
        <taxon>Liliopsida</taxon>
        <taxon>Poales</taxon>
        <taxon>Poaceae</taxon>
        <taxon>BOP clade</taxon>
        <taxon>Pooideae</taxon>
        <taxon>Triticodae</taxon>
        <taxon>Triticeae</taxon>
        <taxon>Triticinae</taxon>
        <taxon>Triticum</taxon>
    </lineage>
</organism>
<proteinExistence type="inferred from homology"/>
<name>A0A9R1P199_TRITD</name>
<evidence type="ECO:0000256" key="2">
    <source>
        <dbReference type="ARBA" id="ARBA00022618"/>
    </source>
</evidence>
<dbReference type="PANTHER" id="PTHR15615">
    <property type="match status" value="1"/>
</dbReference>
<comment type="similarity">
    <text evidence="1">Belongs to the cyclin family. Cyclin U/P subfamily.</text>
</comment>
<reference evidence="4 5" key="1">
    <citation type="submission" date="2017-09" db="EMBL/GenBank/DDBJ databases">
        <authorList>
            <consortium name="International Durum Wheat Genome Sequencing Consortium (IDWGSC)"/>
            <person name="Milanesi L."/>
        </authorList>
    </citation>
    <scope>NUCLEOTIDE SEQUENCE [LARGE SCALE GENOMIC DNA]</scope>
    <source>
        <strain evidence="5">cv. Svevo</strain>
    </source>
</reference>
<dbReference type="EMBL" id="LT934113">
    <property type="protein sequence ID" value="VAH34876.1"/>
    <property type="molecule type" value="Genomic_DNA"/>
</dbReference>
<dbReference type="AlphaFoldDB" id="A0A9R1P199"/>
<dbReference type="Proteomes" id="UP000324705">
    <property type="component" value="Chromosome 2A"/>
</dbReference>
<sequence length="307" mass="33622">MGSAEEEDLPATDMPRVVGVLSALLERVTERNDTAAGPGALEPASRSAFRAMTKPGISVRAYMARIARFAGCSPACFVVGYIYLDRLLRRRRALAVDSYSVHRLLITTVLSAVKFMDDICYNNAYFAKVGGISLPEMNYLEVDFLFGVGFELNVSPETFGHYCAILQSEMLCLELEPEPLLPPNAAAPGSAMLCCLSEDDGTSATTSSSSSTQQQQLAAVMLLVRAEYASFLGVMCCSLVPLVGLPDHMLELNSNNAMHKFTDTTNMHTKQPPSHVVNFEGSFHQQILQRDLQHANHVANRKEQQQP</sequence>
<keyword evidence="2" id="KW-0132">Cell division</keyword>
<dbReference type="Gramene" id="TRITD2Av1G231540.1">
    <property type="protein sequence ID" value="TRITD2Av1G231540.1"/>
    <property type="gene ID" value="TRITD2Av1G231540"/>
</dbReference>
<keyword evidence="5" id="KW-1185">Reference proteome</keyword>
<dbReference type="InterPro" id="IPR036915">
    <property type="entry name" value="Cyclin-like_sf"/>
</dbReference>
<evidence type="ECO:0008006" key="6">
    <source>
        <dbReference type="Google" id="ProtNLM"/>
    </source>
</evidence>
<evidence type="ECO:0000256" key="1">
    <source>
        <dbReference type="ARBA" id="ARBA00007215"/>
    </source>
</evidence>
<dbReference type="InterPro" id="IPR013922">
    <property type="entry name" value="Cyclin_PHO80-like"/>
</dbReference>
<dbReference type="PANTHER" id="PTHR15615:SF33">
    <property type="entry name" value="CYCLIN"/>
    <property type="match status" value="1"/>
</dbReference>
<evidence type="ECO:0000313" key="4">
    <source>
        <dbReference type="EMBL" id="VAH34876.1"/>
    </source>
</evidence>
<dbReference type="GO" id="GO:0051301">
    <property type="term" value="P:cell division"/>
    <property type="evidence" value="ECO:0007669"/>
    <property type="project" value="UniProtKB-KW"/>
</dbReference>
<gene>
    <name evidence="4" type="ORF">TRITD_2Av1G231540</name>
</gene>
<evidence type="ECO:0000256" key="3">
    <source>
        <dbReference type="ARBA" id="ARBA00023306"/>
    </source>
</evidence>
<evidence type="ECO:0000313" key="5">
    <source>
        <dbReference type="Proteomes" id="UP000324705"/>
    </source>
</evidence>
<accession>A0A9R1P199</accession>
<dbReference type="Gene3D" id="1.10.472.10">
    <property type="entry name" value="Cyclin-like"/>
    <property type="match status" value="1"/>
</dbReference>
<dbReference type="GO" id="GO:0019901">
    <property type="term" value="F:protein kinase binding"/>
    <property type="evidence" value="ECO:0007669"/>
    <property type="project" value="InterPro"/>
</dbReference>
<protein>
    <recommendedName>
        <fullName evidence="6">Cyclin</fullName>
    </recommendedName>
</protein>